<dbReference type="NCBIfam" id="TIGR00231">
    <property type="entry name" value="small_GTP"/>
    <property type="match status" value="1"/>
</dbReference>
<dbReference type="GO" id="GO:0003924">
    <property type="term" value="F:GTPase activity"/>
    <property type="evidence" value="ECO:0007669"/>
    <property type="project" value="InterPro"/>
</dbReference>
<evidence type="ECO:0000256" key="3">
    <source>
        <dbReference type="ARBA" id="ARBA00006270"/>
    </source>
</evidence>
<keyword evidence="7" id="KW-0967">Endosome</keyword>
<evidence type="ECO:0000256" key="6">
    <source>
        <dbReference type="ARBA" id="ARBA00022741"/>
    </source>
</evidence>
<evidence type="ECO:0000256" key="13">
    <source>
        <dbReference type="ARBA" id="ARBA00023228"/>
    </source>
</evidence>
<evidence type="ECO:0000256" key="8">
    <source>
        <dbReference type="ARBA" id="ARBA00022927"/>
    </source>
</evidence>
<name>A0A7I8W3R4_9ANNE</name>
<proteinExistence type="inferred from homology"/>
<evidence type="ECO:0000256" key="2">
    <source>
        <dbReference type="ARBA" id="ARBA00004656"/>
    </source>
</evidence>
<evidence type="ECO:0000256" key="15">
    <source>
        <dbReference type="ARBA" id="ARBA00023289"/>
    </source>
</evidence>
<dbReference type="SMART" id="SM00173">
    <property type="entry name" value="RAS"/>
    <property type="match status" value="1"/>
</dbReference>
<keyword evidence="5" id="KW-0488">Methylation</keyword>
<dbReference type="GO" id="GO:0090385">
    <property type="term" value="P:phagosome-lysosome fusion"/>
    <property type="evidence" value="ECO:0007669"/>
    <property type="project" value="TreeGrafter"/>
</dbReference>
<keyword evidence="15" id="KW-0636">Prenylation</keyword>
<keyword evidence="9" id="KW-0442">Lipid degradation</keyword>
<dbReference type="GO" id="GO:0005525">
    <property type="term" value="F:GTP binding"/>
    <property type="evidence" value="ECO:0007669"/>
    <property type="project" value="UniProtKB-KW"/>
</dbReference>
<protein>
    <submittedName>
        <fullName evidence="16">DgyrCDS11241</fullName>
    </submittedName>
</protein>
<evidence type="ECO:0000313" key="16">
    <source>
        <dbReference type="EMBL" id="CAD5122837.1"/>
    </source>
</evidence>
<sequence>MTENEDEYTSRLVKLVLIGDGTSGKTSLAYRYVNDTFSKPYSQTLGIDCLLKRTILSSNVHVTAQIWHIGGQSIGGGMLDKYLYNADGVILVYDVTNLESFENLMDWKEQVLQLIRLRSDAKFPHFVLVGNKIDLEHLRVVRGQRQEAFAKKQGMSSYFVSAKTGEGVTMCFKKVIADILGIKLTVKDHDYQYTIVKAEIVKEKKKCTENSTVQSVARPKSPEKSSFCVVQ</sequence>
<gene>
    <name evidence="16" type="ORF">DGYR_LOCUS10587</name>
</gene>
<keyword evidence="4" id="KW-0813">Transport</keyword>
<dbReference type="SMART" id="SM00176">
    <property type="entry name" value="RAN"/>
    <property type="match status" value="1"/>
</dbReference>
<accession>A0A7I8W3R4</accession>
<evidence type="ECO:0000256" key="10">
    <source>
        <dbReference type="ARBA" id="ARBA00023098"/>
    </source>
</evidence>
<keyword evidence="11" id="KW-0342">GTP-binding</keyword>
<dbReference type="GO" id="GO:0005765">
    <property type="term" value="C:lysosomal membrane"/>
    <property type="evidence" value="ECO:0007669"/>
    <property type="project" value="UniProtKB-SubCell"/>
</dbReference>
<dbReference type="AlphaFoldDB" id="A0A7I8W3R4"/>
<dbReference type="SUPFAM" id="SSF52540">
    <property type="entry name" value="P-loop containing nucleoside triphosphate hydrolases"/>
    <property type="match status" value="1"/>
</dbReference>
<organism evidence="16 17">
    <name type="scientific">Dimorphilus gyrociliatus</name>
    <dbReference type="NCBI Taxonomy" id="2664684"/>
    <lineage>
        <taxon>Eukaryota</taxon>
        <taxon>Metazoa</taxon>
        <taxon>Spiralia</taxon>
        <taxon>Lophotrochozoa</taxon>
        <taxon>Annelida</taxon>
        <taxon>Polychaeta</taxon>
        <taxon>Polychaeta incertae sedis</taxon>
        <taxon>Dinophilidae</taxon>
        <taxon>Dimorphilus</taxon>
    </lineage>
</organism>
<dbReference type="GO" id="GO:0016042">
    <property type="term" value="P:lipid catabolic process"/>
    <property type="evidence" value="ECO:0007669"/>
    <property type="project" value="UniProtKB-KW"/>
</dbReference>
<keyword evidence="6" id="KW-0547">Nucleotide-binding</keyword>
<dbReference type="InterPro" id="IPR027417">
    <property type="entry name" value="P-loop_NTPase"/>
</dbReference>
<dbReference type="PANTHER" id="PTHR47981:SF13">
    <property type="entry name" value="RAS-RELATED PROTEIN RAB-7A"/>
    <property type="match status" value="1"/>
</dbReference>
<dbReference type="SMART" id="SM00174">
    <property type="entry name" value="RHO"/>
    <property type="match status" value="1"/>
</dbReference>
<evidence type="ECO:0000256" key="5">
    <source>
        <dbReference type="ARBA" id="ARBA00022481"/>
    </source>
</evidence>
<dbReference type="FunFam" id="3.40.50.300:FF:001447">
    <property type="entry name" value="Ras-related protein Rab-1B"/>
    <property type="match status" value="1"/>
</dbReference>
<keyword evidence="12" id="KW-0472">Membrane</keyword>
<dbReference type="PROSITE" id="PS51421">
    <property type="entry name" value="RAS"/>
    <property type="match status" value="1"/>
</dbReference>
<evidence type="ECO:0000313" key="17">
    <source>
        <dbReference type="Proteomes" id="UP000549394"/>
    </source>
</evidence>
<keyword evidence="14" id="KW-0449">Lipoprotein</keyword>
<dbReference type="GO" id="GO:0015031">
    <property type="term" value="P:protein transport"/>
    <property type="evidence" value="ECO:0007669"/>
    <property type="project" value="UniProtKB-KW"/>
</dbReference>
<keyword evidence="8" id="KW-0653">Protein transport</keyword>
<keyword evidence="13" id="KW-0458">Lysosome</keyword>
<dbReference type="Gene3D" id="3.40.50.300">
    <property type="entry name" value="P-loop containing nucleotide triphosphate hydrolases"/>
    <property type="match status" value="1"/>
</dbReference>
<dbReference type="GO" id="GO:0031902">
    <property type="term" value="C:late endosome membrane"/>
    <property type="evidence" value="ECO:0007669"/>
    <property type="project" value="UniProtKB-SubCell"/>
</dbReference>
<keyword evidence="17" id="KW-1185">Reference proteome</keyword>
<evidence type="ECO:0000256" key="1">
    <source>
        <dbReference type="ARBA" id="ARBA00004414"/>
    </source>
</evidence>
<dbReference type="OrthoDB" id="6585768at2759"/>
<comment type="caution">
    <text evidence="16">The sequence shown here is derived from an EMBL/GenBank/DDBJ whole genome shotgun (WGS) entry which is preliminary data.</text>
</comment>
<evidence type="ECO:0000256" key="4">
    <source>
        <dbReference type="ARBA" id="ARBA00022448"/>
    </source>
</evidence>
<comment type="subcellular location">
    <subcellularLocation>
        <location evidence="1">Late endosome membrane</location>
    </subcellularLocation>
    <subcellularLocation>
        <location evidence="2">Lysosome membrane</location>
    </subcellularLocation>
</comment>
<dbReference type="Pfam" id="PF00071">
    <property type="entry name" value="Ras"/>
    <property type="match status" value="1"/>
</dbReference>
<evidence type="ECO:0000256" key="9">
    <source>
        <dbReference type="ARBA" id="ARBA00022963"/>
    </source>
</evidence>
<dbReference type="InterPro" id="IPR001806">
    <property type="entry name" value="Small_GTPase"/>
</dbReference>
<evidence type="ECO:0000256" key="11">
    <source>
        <dbReference type="ARBA" id="ARBA00023134"/>
    </source>
</evidence>
<dbReference type="Proteomes" id="UP000549394">
    <property type="component" value="Unassembled WGS sequence"/>
</dbReference>
<keyword evidence="10" id="KW-0443">Lipid metabolism</keyword>
<dbReference type="GO" id="GO:0008333">
    <property type="term" value="P:endosome to lysosome transport"/>
    <property type="evidence" value="ECO:0007669"/>
    <property type="project" value="TreeGrafter"/>
</dbReference>
<evidence type="ECO:0000256" key="14">
    <source>
        <dbReference type="ARBA" id="ARBA00023288"/>
    </source>
</evidence>
<comment type="similarity">
    <text evidence="3">Belongs to the small GTPase superfamily. Rab family.</text>
</comment>
<dbReference type="PROSITE" id="PS51419">
    <property type="entry name" value="RAB"/>
    <property type="match status" value="1"/>
</dbReference>
<dbReference type="SMART" id="SM00175">
    <property type="entry name" value="RAB"/>
    <property type="match status" value="1"/>
</dbReference>
<dbReference type="EMBL" id="CAJFCJ010000018">
    <property type="protein sequence ID" value="CAD5122837.1"/>
    <property type="molecule type" value="Genomic_DNA"/>
</dbReference>
<reference evidence="16 17" key="1">
    <citation type="submission" date="2020-08" db="EMBL/GenBank/DDBJ databases">
        <authorList>
            <person name="Hejnol A."/>
        </authorList>
    </citation>
    <scope>NUCLEOTIDE SEQUENCE [LARGE SCALE GENOMIC DNA]</scope>
</reference>
<dbReference type="GO" id="GO:0045335">
    <property type="term" value="C:phagocytic vesicle"/>
    <property type="evidence" value="ECO:0007669"/>
    <property type="project" value="TreeGrafter"/>
</dbReference>
<dbReference type="InterPro" id="IPR005225">
    <property type="entry name" value="Small_GTP-bd"/>
</dbReference>
<dbReference type="PRINTS" id="PR00449">
    <property type="entry name" value="RASTRNSFRMNG"/>
</dbReference>
<evidence type="ECO:0000256" key="7">
    <source>
        <dbReference type="ARBA" id="ARBA00022753"/>
    </source>
</evidence>
<evidence type="ECO:0000256" key="12">
    <source>
        <dbReference type="ARBA" id="ARBA00023136"/>
    </source>
</evidence>
<dbReference type="PANTHER" id="PTHR47981">
    <property type="entry name" value="RAB FAMILY"/>
    <property type="match status" value="1"/>
</dbReference>